<dbReference type="Gene3D" id="3.30.40.10">
    <property type="entry name" value="Zinc/RING finger domain, C3HC4 (zinc finger)"/>
    <property type="match status" value="1"/>
</dbReference>
<reference evidence="7" key="2">
    <citation type="submission" date="2025-05" db="UniProtKB">
        <authorList>
            <consortium name="EnsemblMetazoa"/>
        </authorList>
    </citation>
    <scope>IDENTIFICATION</scope>
    <source>
        <strain evidence="7">Foshan</strain>
    </source>
</reference>
<dbReference type="Proteomes" id="UP000069940">
    <property type="component" value="Unassembled WGS sequence"/>
</dbReference>
<dbReference type="InterPro" id="IPR019787">
    <property type="entry name" value="Znf_PHD-finger"/>
</dbReference>
<keyword evidence="2 4" id="KW-0863">Zinc-finger</keyword>
<accession>A0ABM1ZQ33</accession>
<reference evidence="8" key="1">
    <citation type="journal article" date="2015" name="Proc. Natl. Acad. Sci. U.S.A.">
        <title>Genome sequence of the Asian Tiger mosquito, Aedes albopictus, reveals insights into its biology, genetics, and evolution.</title>
        <authorList>
            <person name="Chen X.G."/>
            <person name="Jiang X."/>
            <person name="Gu J."/>
            <person name="Xu M."/>
            <person name="Wu Y."/>
            <person name="Deng Y."/>
            <person name="Zhang C."/>
            <person name="Bonizzoni M."/>
            <person name="Dermauw W."/>
            <person name="Vontas J."/>
            <person name="Armbruster P."/>
            <person name="Huang X."/>
            <person name="Yang Y."/>
            <person name="Zhang H."/>
            <person name="He W."/>
            <person name="Peng H."/>
            <person name="Liu Y."/>
            <person name="Wu K."/>
            <person name="Chen J."/>
            <person name="Lirakis M."/>
            <person name="Topalis P."/>
            <person name="Van Leeuwen T."/>
            <person name="Hall A.B."/>
            <person name="Jiang X."/>
            <person name="Thorpe C."/>
            <person name="Mueller R.L."/>
            <person name="Sun C."/>
            <person name="Waterhouse R.M."/>
            <person name="Yan G."/>
            <person name="Tu Z.J."/>
            <person name="Fang X."/>
            <person name="James A.A."/>
        </authorList>
    </citation>
    <scope>NUCLEOTIDE SEQUENCE [LARGE SCALE GENOMIC DNA]</scope>
    <source>
        <strain evidence="8">Foshan</strain>
    </source>
</reference>
<dbReference type="EnsemblMetazoa" id="AALFPA23_020578.R30391">
    <property type="protein sequence ID" value="AALFPA23_020578.P30391"/>
    <property type="gene ID" value="AALFPA23_020578"/>
</dbReference>
<evidence type="ECO:0000256" key="4">
    <source>
        <dbReference type="PROSITE-ProRule" id="PRU00146"/>
    </source>
</evidence>
<dbReference type="InterPro" id="IPR013083">
    <property type="entry name" value="Znf_RING/FYVE/PHD"/>
</dbReference>
<dbReference type="PANTHER" id="PTHR47331">
    <property type="entry name" value="PHD-TYPE DOMAIN-CONTAINING PROTEIN"/>
    <property type="match status" value="1"/>
</dbReference>
<organism evidence="7 8">
    <name type="scientific">Aedes albopictus</name>
    <name type="common">Asian tiger mosquito</name>
    <name type="synonym">Stegomyia albopicta</name>
    <dbReference type="NCBI Taxonomy" id="7160"/>
    <lineage>
        <taxon>Eukaryota</taxon>
        <taxon>Metazoa</taxon>
        <taxon>Ecdysozoa</taxon>
        <taxon>Arthropoda</taxon>
        <taxon>Hexapoda</taxon>
        <taxon>Insecta</taxon>
        <taxon>Pterygota</taxon>
        <taxon>Neoptera</taxon>
        <taxon>Endopterygota</taxon>
        <taxon>Diptera</taxon>
        <taxon>Nematocera</taxon>
        <taxon>Culicoidea</taxon>
        <taxon>Culicidae</taxon>
        <taxon>Culicinae</taxon>
        <taxon>Aedini</taxon>
        <taxon>Aedes</taxon>
        <taxon>Stegomyia</taxon>
    </lineage>
</organism>
<dbReference type="PROSITE" id="PS50016">
    <property type="entry name" value="ZF_PHD_2"/>
    <property type="match status" value="1"/>
</dbReference>
<feature type="region of interest" description="Disordered" evidence="5">
    <location>
        <begin position="322"/>
        <end position="352"/>
    </location>
</feature>
<dbReference type="SUPFAM" id="SSF57903">
    <property type="entry name" value="FYVE/PHD zinc finger"/>
    <property type="match status" value="1"/>
</dbReference>
<feature type="domain" description="PHD-type" evidence="6">
    <location>
        <begin position="2"/>
        <end position="51"/>
    </location>
</feature>
<dbReference type="CDD" id="cd15489">
    <property type="entry name" value="PHD_SF"/>
    <property type="match status" value="1"/>
</dbReference>
<evidence type="ECO:0000313" key="8">
    <source>
        <dbReference type="Proteomes" id="UP000069940"/>
    </source>
</evidence>
<evidence type="ECO:0000256" key="5">
    <source>
        <dbReference type="SAM" id="MobiDB-lite"/>
    </source>
</evidence>
<keyword evidence="8" id="KW-1185">Reference proteome</keyword>
<evidence type="ECO:0000256" key="2">
    <source>
        <dbReference type="ARBA" id="ARBA00022771"/>
    </source>
</evidence>
<evidence type="ECO:0000259" key="6">
    <source>
        <dbReference type="PROSITE" id="PS50016"/>
    </source>
</evidence>
<evidence type="ECO:0000256" key="1">
    <source>
        <dbReference type="ARBA" id="ARBA00022723"/>
    </source>
</evidence>
<dbReference type="Pfam" id="PF03564">
    <property type="entry name" value="DUF1759"/>
    <property type="match status" value="1"/>
</dbReference>
<feature type="compositionally biased region" description="Acidic residues" evidence="5">
    <location>
        <begin position="332"/>
        <end position="341"/>
    </location>
</feature>
<dbReference type="InterPro" id="IPR011011">
    <property type="entry name" value="Znf_FYVE_PHD"/>
</dbReference>
<evidence type="ECO:0000313" key="7">
    <source>
        <dbReference type="EnsemblMetazoa" id="AALFPA23_020578.P30391"/>
    </source>
</evidence>
<keyword evidence="3" id="KW-0862">Zinc</keyword>
<dbReference type="SMART" id="SM00249">
    <property type="entry name" value="PHD"/>
    <property type="match status" value="1"/>
</dbReference>
<dbReference type="InterPro" id="IPR005312">
    <property type="entry name" value="DUF1759"/>
</dbReference>
<dbReference type="PANTHER" id="PTHR47331:SF5">
    <property type="entry name" value="RIBONUCLEASE H"/>
    <property type="match status" value="1"/>
</dbReference>
<dbReference type="InterPro" id="IPR001965">
    <property type="entry name" value="Znf_PHD"/>
</dbReference>
<proteinExistence type="predicted"/>
<name>A0ABM1ZQ33_AEDAL</name>
<dbReference type="GeneID" id="115265714"/>
<sequence length="604" mass="67504">MEVQCEKCKSSALLARCITCSLCENHYHYECVKMNNSTPQPDWKCNQCASSTQTNQTAVDLQQLQDTLSLERKASDRRFDLLQKRLDALRAQIERAPIPTNMSASQLLVTEVDQPSDDGTSQMSMNESSSTLESGLQRMFARQVIPSDLPVFTGKPDEWPIFISCYNNSTKACGFTNVENLMRLQRCLRGPARLAVGSKLLLPECVTQVIETLQLLYGRPELLISTLISQLRETPAPRDNDLNSLIAYGLAVQNVSDHMIAAGLESHLNNPCLLQEMISKLPTHLKLQWATRKQEYGTTTIATFSKYMSELVKSASSVTSNITLEQNNDRDENSDDSDDDRESIRSTPSSSRRRKRNRCYVCGESSHRVSNCSAITSMPVIKRWEIVNQLKLCPCCLNRHLPWPCKTVKNCDVHGCRMKHHPLLHSSSDGVTTSGCSVDVGSHNRTILKYIPVTVYGKSKRIDTFAFIDEGSSRTMLETALAEELEVDGTPDTLSLKWIDGQVKTIPTRNVTIGISEKDNVNQFSLTDVCTVSNLDLPIQDFDSMMCEYPLAQLPHLKYERAKPRLLIGLSGSKLVVPTEVHLAKNSGMIGFKCSLGWSFYGSL</sequence>
<evidence type="ECO:0000256" key="3">
    <source>
        <dbReference type="ARBA" id="ARBA00022833"/>
    </source>
</evidence>
<dbReference type="RefSeq" id="XP_062706141.1">
    <property type="nucleotide sequence ID" value="XM_062850157.1"/>
</dbReference>
<dbReference type="PROSITE" id="PS01359">
    <property type="entry name" value="ZF_PHD_1"/>
    <property type="match status" value="1"/>
</dbReference>
<protein>
    <recommendedName>
        <fullName evidence="6">PHD-type domain-containing protein</fullName>
    </recommendedName>
</protein>
<keyword evidence="1" id="KW-0479">Metal-binding</keyword>
<dbReference type="InterPro" id="IPR019786">
    <property type="entry name" value="Zinc_finger_PHD-type_CS"/>
</dbReference>